<accession>A0A9E7H1N8</accession>
<gene>
    <name evidence="1" type="ORF">MUK42_18337</name>
</gene>
<protein>
    <recommendedName>
        <fullName evidence="3">Metallothionein</fullName>
    </recommendedName>
</protein>
<keyword evidence="2" id="KW-1185">Reference proteome</keyword>
<evidence type="ECO:0008006" key="3">
    <source>
        <dbReference type="Google" id="ProtNLM"/>
    </source>
</evidence>
<name>A0A9E7H1N8_9LILI</name>
<sequence length="96" mass="9875">GGGGGREGATHSLCTCGEHCSCNPCACGRSGSLRWPAGRRAPVDRVARAGHVRRELSGIYGQSCSSGGGQPVACRELAVIIAKRIKGGCFVKSYVL</sequence>
<evidence type="ECO:0000313" key="2">
    <source>
        <dbReference type="Proteomes" id="UP001055439"/>
    </source>
</evidence>
<organism evidence="1 2">
    <name type="scientific">Musa troglodytarum</name>
    <name type="common">fe'i banana</name>
    <dbReference type="NCBI Taxonomy" id="320322"/>
    <lineage>
        <taxon>Eukaryota</taxon>
        <taxon>Viridiplantae</taxon>
        <taxon>Streptophyta</taxon>
        <taxon>Embryophyta</taxon>
        <taxon>Tracheophyta</taxon>
        <taxon>Spermatophyta</taxon>
        <taxon>Magnoliopsida</taxon>
        <taxon>Liliopsida</taxon>
        <taxon>Zingiberales</taxon>
        <taxon>Musaceae</taxon>
        <taxon>Musa</taxon>
    </lineage>
</organism>
<evidence type="ECO:0000313" key="1">
    <source>
        <dbReference type="EMBL" id="URE25186.1"/>
    </source>
</evidence>
<dbReference type="AlphaFoldDB" id="A0A9E7H1N8"/>
<feature type="non-terminal residue" evidence="1">
    <location>
        <position position="1"/>
    </location>
</feature>
<dbReference type="OrthoDB" id="1929463at2759"/>
<proteinExistence type="predicted"/>
<dbReference type="Proteomes" id="UP001055439">
    <property type="component" value="Chromosome 8"/>
</dbReference>
<reference evidence="1" key="1">
    <citation type="submission" date="2022-05" db="EMBL/GenBank/DDBJ databases">
        <title>The Musa troglodytarum L. genome provides insights into the mechanism of non-climacteric behaviour and enrichment of carotenoids.</title>
        <authorList>
            <person name="Wang J."/>
        </authorList>
    </citation>
    <scope>NUCLEOTIDE SEQUENCE</scope>
    <source>
        <tissue evidence="1">Leaf</tissue>
    </source>
</reference>
<dbReference type="EMBL" id="CP097510">
    <property type="protein sequence ID" value="URE25186.1"/>
    <property type="molecule type" value="Genomic_DNA"/>
</dbReference>